<dbReference type="InterPro" id="IPR050401">
    <property type="entry name" value="Cyclic_nucleotide_synthase"/>
</dbReference>
<feature type="domain" description="Guanylate cyclase" evidence="8">
    <location>
        <begin position="533"/>
        <end position="667"/>
    </location>
</feature>
<evidence type="ECO:0000256" key="6">
    <source>
        <dbReference type="ARBA" id="ARBA00023239"/>
    </source>
</evidence>
<organism evidence="10 11">
    <name type="scientific">Fragilariopsis cylindrus CCMP1102</name>
    <dbReference type="NCBI Taxonomy" id="635003"/>
    <lineage>
        <taxon>Eukaryota</taxon>
        <taxon>Sar</taxon>
        <taxon>Stramenopiles</taxon>
        <taxon>Ochrophyta</taxon>
        <taxon>Bacillariophyta</taxon>
        <taxon>Bacillariophyceae</taxon>
        <taxon>Bacillariophycidae</taxon>
        <taxon>Bacillariales</taxon>
        <taxon>Bacillariaceae</taxon>
        <taxon>Fragilariopsis</taxon>
    </lineage>
</organism>
<dbReference type="Pfam" id="PF00211">
    <property type="entry name" value="Guanylate_cyc"/>
    <property type="match status" value="1"/>
</dbReference>
<evidence type="ECO:0000259" key="9">
    <source>
        <dbReference type="PROSITE" id="PS51845"/>
    </source>
</evidence>
<keyword evidence="5 7" id="KW-0472">Membrane</keyword>
<dbReference type="GO" id="GO:0004383">
    <property type="term" value="F:guanylate cyclase activity"/>
    <property type="evidence" value="ECO:0007669"/>
    <property type="project" value="TreeGrafter"/>
</dbReference>
<keyword evidence="11" id="KW-1185">Reference proteome</keyword>
<feature type="transmembrane region" description="Helical" evidence="7">
    <location>
        <begin position="81"/>
        <end position="102"/>
    </location>
</feature>
<evidence type="ECO:0008006" key="12">
    <source>
        <dbReference type="Google" id="ProtNLM"/>
    </source>
</evidence>
<evidence type="ECO:0000256" key="2">
    <source>
        <dbReference type="ARBA" id="ARBA00022692"/>
    </source>
</evidence>
<dbReference type="GO" id="GO:0035556">
    <property type="term" value="P:intracellular signal transduction"/>
    <property type="evidence" value="ECO:0007669"/>
    <property type="project" value="InterPro"/>
</dbReference>
<evidence type="ECO:0000256" key="4">
    <source>
        <dbReference type="ARBA" id="ARBA00022989"/>
    </source>
</evidence>
<dbReference type="PANTHER" id="PTHR11920:SF335">
    <property type="entry name" value="GUANYLATE CYCLASE"/>
    <property type="match status" value="1"/>
</dbReference>
<protein>
    <recommendedName>
        <fullName evidence="12">Phosphodiesterase</fullName>
    </recommendedName>
</protein>
<dbReference type="InterPro" id="IPR002073">
    <property type="entry name" value="PDEase_catalytic_dom"/>
</dbReference>
<dbReference type="GO" id="GO:0000166">
    <property type="term" value="F:nucleotide binding"/>
    <property type="evidence" value="ECO:0007669"/>
    <property type="project" value="UniProtKB-KW"/>
</dbReference>
<accession>A0A1E7FCD9</accession>
<dbReference type="GO" id="GO:0001653">
    <property type="term" value="F:peptide receptor activity"/>
    <property type="evidence" value="ECO:0007669"/>
    <property type="project" value="TreeGrafter"/>
</dbReference>
<dbReference type="PROSITE" id="PS50125">
    <property type="entry name" value="GUANYLATE_CYCLASE_2"/>
    <property type="match status" value="1"/>
</dbReference>
<dbReference type="GO" id="GO:0005886">
    <property type="term" value="C:plasma membrane"/>
    <property type="evidence" value="ECO:0007669"/>
    <property type="project" value="TreeGrafter"/>
</dbReference>
<dbReference type="KEGG" id="fcy:FRACYDRAFT_226362"/>
<name>A0A1E7FCD9_9STRA</name>
<dbReference type="Proteomes" id="UP000095751">
    <property type="component" value="Unassembled WGS sequence"/>
</dbReference>
<keyword evidence="4 7" id="KW-1133">Transmembrane helix</keyword>
<comment type="subcellular location">
    <subcellularLocation>
        <location evidence="1">Membrane</location>
    </subcellularLocation>
</comment>
<keyword evidence="2 7" id="KW-0812">Transmembrane</keyword>
<evidence type="ECO:0000313" key="10">
    <source>
        <dbReference type="EMBL" id="OEU15830.1"/>
    </source>
</evidence>
<dbReference type="InterPro" id="IPR003607">
    <property type="entry name" value="HD/PDEase_dom"/>
</dbReference>
<dbReference type="Gene3D" id="1.10.1300.10">
    <property type="entry name" value="3'5'-cyclic nucleotide phosphodiesterase, catalytic domain"/>
    <property type="match status" value="1"/>
</dbReference>
<dbReference type="SUPFAM" id="SSF55073">
    <property type="entry name" value="Nucleotide cyclase"/>
    <property type="match status" value="1"/>
</dbReference>
<evidence type="ECO:0000256" key="3">
    <source>
        <dbReference type="ARBA" id="ARBA00022741"/>
    </source>
</evidence>
<dbReference type="GO" id="GO:0004016">
    <property type="term" value="F:adenylate cyclase activity"/>
    <property type="evidence" value="ECO:0007669"/>
    <property type="project" value="TreeGrafter"/>
</dbReference>
<dbReference type="OrthoDB" id="432756at2759"/>
<dbReference type="GO" id="GO:0007168">
    <property type="term" value="P:receptor guanylyl cyclase signaling pathway"/>
    <property type="evidence" value="ECO:0007669"/>
    <property type="project" value="TreeGrafter"/>
</dbReference>
<dbReference type="AlphaFoldDB" id="A0A1E7FCD9"/>
<dbReference type="PROSITE" id="PS51845">
    <property type="entry name" value="PDEASE_I_2"/>
    <property type="match status" value="1"/>
</dbReference>
<dbReference type="PANTHER" id="PTHR11920">
    <property type="entry name" value="GUANYLYL CYCLASE"/>
    <property type="match status" value="1"/>
</dbReference>
<dbReference type="InterPro" id="IPR001054">
    <property type="entry name" value="A/G_cyclase"/>
</dbReference>
<evidence type="ECO:0000256" key="5">
    <source>
        <dbReference type="ARBA" id="ARBA00023136"/>
    </source>
</evidence>
<evidence type="ECO:0000313" key="11">
    <source>
        <dbReference type="Proteomes" id="UP000095751"/>
    </source>
</evidence>
<dbReference type="Gene3D" id="3.30.70.1230">
    <property type="entry name" value="Nucleotide cyclase"/>
    <property type="match status" value="1"/>
</dbReference>
<gene>
    <name evidence="10" type="ORF">FRACYDRAFT_226362</name>
</gene>
<feature type="domain" description="PDEase" evidence="9">
    <location>
        <begin position="728"/>
        <end position="940"/>
    </location>
</feature>
<evidence type="ECO:0000256" key="1">
    <source>
        <dbReference type="ARBA" id="ARBA00004370"/>
    </source>
</evidence>
<dbReference type="InParanoid" id="A0A1E7FCD9"/>
<proteinExistence type="predicted"/>
<dbReference type="EMBL" id="KV784359">
    <property type="protein sequence ID" value="OEU15830.1"/>
    <property type="molecule type" value="Genomic_DNA"/>
</dbReference>
<evidence type="ECO:0000256" key="7">
    <source>
        <dbReference type="SAM" id="Phobius"/>
    </source>
</evidence>
<dbReference type="SMART" id="SM00471">
    <property type="entry name" value="HDc"/>
    <property type="match status" value="1"/>
</dbReference>
<keyword evidence="6" id="KW-0456">Lyase</keyword>
<dbReference type="SMART" id="SM00044">
    <property type="entry name" value="CYCc"/>
    <property type="match status" value="1"/>
</dbReference>
<dbReference type="CDD" id="cd07302">
    <property type="entry name" value="CHD"/>
    <property type="match status" value="1"/>
</dbReference>
<sequence>MNLSADGSNNGKAVINYADIPLVGIPLASEHSVSSANSILSETSERASTAGDSSINGKTVQNLQQLEIAEKEERHVNIIRVVMITFILFSATTVCIIVYFFATDYDKKQLELEYESFVENIQHDIVWEVQYNFALLQQLSAGVTSEILASNQVAPNITLPRFEVMGGFTDGLSGVMTAMFIPLLAASKLKEWEAYSVENQGWLEESARLATDHGKHLRPLEGTYQDHETDAIDLIGVDGNIRGKIEPIPNKIWTWNEGNKTELEPVSDDQLLAPFWQSSPANANTVNSDMLSDYRVAKLYKNMRETNQTVMSSATMIGDLFGWMYSPEEEGKKEEPHAFLMEPVYANLSSTESEPIGLIMGLTSYRHLFENILPPKADGIYVVLTGSSACTANLTFLLNGPEATFIGFHDLHEGMEEYEAMIPMELYNNTSEDLCTHDLHIYPSPAFVESLHTRKPLIYTSIVACAFVVTTICFLIYERLVTKRESTKTAALQVVASLFPSGIQDQVLKGVHDGTHGTSNPGGVIATFFPQTTVLFADIAGFTAWSSSREPEQVFQLLETVYGAMDQIALRRGVFKVETVGDCYVAVCGLPEPREDHAVAMTRFARDCQLRMASLSQQLEVALGPDTAELSFRIGMHSGPVTGGVLRGQNARFQLFGDTVNQASRMESTGLKDRIQMSEATAQKLIAAGKGKWIEKRSEQVDVKGKGWQETYFFKKTFGTNTSTSGASTDDSHARAKKPVIMPLLVNKNQRLVSWNTEVLVRRVKAILSDRNSHLDDDGVKHDVELSPAVADQLHDYVEEIASMYRDNPFHNYEHASHVTLSMEKMLSRVMETSKDKRSVDRYQNDITSDRLAQFAVVFSALIHDVDHTGVSNGQLVKEKDRVAVLYDDKSPAENNSIHLAWNTLMQPQYKDLVECLCQTEEEKDRLKKLVINAVLATDLFDGDLRKSRNERWDHVFGSKSSIAVLSRVGEDGFEDVNSLKVMIVLEHLIQASDVAHTMQHWHVYVKWNERLFHEMNEAYSSGRLGKDPLTFWYSGELGFFDHYVIPLAKKLKECNVFGVSCDEFLDYAEANRSEWNMKGEEIVKGAKRVR</sequence>
<keyword evidence="3" id="KW-0547">Nucleotide-binding</keyword>
<dbReference type="InterPro" id="IPR036971">
    <property type="entry name" value="PDEase_catalytic_dom_sf"/>
</dbReference>
<evidence type="ECO:0000259" key="8">
    <source>
        <dbReference type="PROSITE" id="PS50125"/>
    </source>
</evidence>
<dbReference type="GO" id="GO:0004114">
    <property type="term" value="F:3',5'-cyclic-nucleotide phosphodiesterase activity"/>
    <property type="evidence" value="ECO:0007669"/>
    <property type="project" value="InterPro"/>
</dbReference>
<reference evidence="10 11" key="1">
    <citation type="submission" date="2016-09" db="EMBL/GenBank/DDBJ databases">
        <title>Extensive genetic diversity and differential bi-allelic expression allows diatom success in the polar Southern Ocean.</title>
        <authorList>
            <consortium name="DOE Joint Genome Institute"/>
            <person name="Mock T."/>
            <person name="Otillar R.P."/>
            <person name="Strauss J."/>
            <person name="Dupont C."/>
            <person name="Frickenhaus S."/>
            <person name="Maumus F."/>
            <person name="Mcmullan M."/>
            <person name="Sanges R."/>
            <person name="Schmutz J."/>
            <person name="Toseland A."/>
            <person name="Valas R."/>
            <person name="Veluchamy A."/>
            <person name="Ward B.J."/>
            <person name="Allen A."/>
            <person name="Barry K."/>
            <person name="Falciatore A."/>
            <person name="Ferrante M."/>
            <person name="Fortunato A.E."/>
            <person name="Gloeckner G."/>
            <person name="Gruber A."/>
            <person name="Hipkin R."/>
            <person name="Janech M."/>
            <person name="Kroth P."/>
            <person name="Leese F."/>
            <person name="Lindquist E."/>
            <person name="Lyon B.R."/>
            <person name="Martin J."/>
            <person name="Mayer C."/>
            <person name="Parker M."/>
            <person name="Quesneville H."/>
            <person name="Raymond J."/>
            <person name="Uhlig C."/>
            <person name="Valentin K.U."/>
            <person name="Worden A.Z."/>
            <person name="Armbrust E.V."/>
            <person name="Bowler C."/>
            <person name="Green B."/>
            <person name="Moulton V."/>
            <person name="Van Oosterhout C."/>
            <person name="Grigoriev I."/>
        </authorList>
    </citation>
    <scope>NUCLEOTIDE SEQUENCE [LARGE SCALE GENOMIC DNA]</scope>
    <source>
        <strain evidence="10 11">CCMP1102</strain>
    </source>
</reference>
<dbReference type="InterPro" id="IPR029787">
    <property type="entry name" value="Nucleotide_cyclase"/>
</dbReference>
<dbReference type="Pfam" id="PF00233">
    <property type="entry name" value="PDEase_I"/>
    <property type="match status" value="1"/>
</dbReference>
<dbReference type="SUPFAM" id="SSF109604">
    <property type="entry name" value="HD-domain/PDEase-like"/>
    <property type="match status" value="1"/>
</dbReference>